<evidence type="ECO:0000256" key="7">
    <source>
        <dbReference type="ARBA" id="ARBA00022840"/>
    </source>
</evidence>
<dbReference type="Pfam" id="PF13307">
    <property type="entry name" value="Helicase_C_2"/>
    <property type="match status" value="1"/>
</dbReference>
<dbReference type="AlphaFoldDB" id="A0AAW3JTA9"/>
<dbReference type="PANTHER" id="PTHR11472">
    <property type="entry name" value="DNA REPAIR DEAD HELICASE RAD3/XP-D SUBFAMILY MEMBER"/>
    <property type="match status" value="1"/>
</dbReference>
<dbReference type="GO" id="GO:0005524">
    <property type="term" value="F:ATP binding"/>
    <property type="evidence" value="ECO:0007669"/>
    <property type="project" value="UniProtKB-KW"/>
</dbReference>
<keyword evidence="3" id="KW-0547">Nucleotide-binding</keyword>
<evidence type="ECO:0000256" key="13">
    <source>
        <dbReference type="ARBA" id="ARBA00038058"/>
    </source>
</evidence>
<dbReference type="PANTHER" id="PTHR11472:SF34">
    <property type="entry name" value="REGULATOR OF TELOMERE ELONGATION HELICASE 1"/>
    <property type="match status" value="1"/>
</dbReference>
<dbReference type="GO" id="GO:0003678">
    <property type="term" value="F:DNA helicase activity"/>
    <property type="evidence" value="ECO:0007669"/>
    <property type="project" value="InterPro"/>
</dbReference>
<evidence type="ECO:0000256" key="6">
    <source>
        <dbReference type="ARBA" id="ARBA00022806"/>
    </source>
</evidence>
<organism evidence="15 16">
    <name type="scientific">Butyribacter intestini</name>
    <dbReference type="NCBI Taxonomy" id="1703332"/>
    <lineage>
        <taxon>Bacteria</taxon>
        <taxon>Bacillati</taxon>
        <taxon>Bacillota</taxon>
        <taxon>Clostridia</taxon>
        <taxon>Lachnospirales</taxon>
        <taxon>Lachnospiraceae</taxon>
        <taxon>Butyribacter</taxon>
    </lineage>
</organism>
<sequence>MEKFMNTIKISVRNLVEFILRSGDLTTSSGLKDPDAMQEGARIHKKIQRKMKAGYQAEAALSLTVPINYDGIDFEICVEGRADGIFTDDTGYNIDEIKGVYRELASLENPVEVHRAQALCYGYIWASTHQLDGIGIQMTYCHIPTEEIKRFNEYIDFKTLEKWFYDLLHEYAKWASWEIKWHEKRNLSIKNIEFPFEYRPGQNTLVKGVYQTILRKKRLYIEAPTGVGKTISTVFPAVKAMGENLSEKIFYLTAKTITRTVAQDAFNILTENGLHLKYVTLTAKEKICILDKPMCNPGSCPRALGHFDRVNDAVFDVITHEEHITREIVTEYAEKHNVCPFEMCLDISTWVDAVIGDYNYAFDPNACLKRFFGTEASSNDYIFLIDEAHNLVDRAREMYSATLIKEEFLAVKKLTRFMSKKITNALERCNKSLLALKRDCDVLTEWDILNIEDFVIRLMQLANYLDEYLQDSRNNKHGSKNVNGQINFMEFDGVDNSELFPDTRERLLDFYFSVRSFLNTYELLDEKYIIYSDYSDEGNFRLHLQCMDPSTNLDNYLKKGRCGIFFSATFLPIKYYMEQLAGGTDDYAVYAPSPFLPENRLIMIGRDVSTKYTRRGPAEYKKIADYITDFVSAKTGNYLIFFSSYKMIDDVLPFVEENFSKTYNEEDFTKLYNGNIETNDYNKVKEIEILTKTNKIMNQQQTDVSEISDIKDTYNNEKNTTPRIFIQSPSMNEQQREEFLENFKANPTNTTLGFCVMGGIFGEGIDLKDSRLIGAVIVGTGLPMVCTENELFKDYFDREDRSGFDYSYRYPGMNKVLQSAGRVIRTDTDRGAILLLDERFMQMSYQKLFPKEWYPYEVVTKNNMRERVKKFWEK</sequence>
<evidence type="ECO:0000256" key="12">
    <source>
        <dbReference type="ARBA" id="ARBA00023235"/>
    </source>
</evidence>
<evidence type="ECO:0000256" key="2">
    <source>
        <dbReference type="ARBA" id="ARBA00022723"/>
    </source>
</evidence>
<dbReference type="Gene3D" id="3.90.320.10">
    <property type="match status" value="1"/>
</dbReference>
<keyword evidence="7" id="KW-0067">ATP-binding</keyword>
<keyword evidence="4" id="KW-0227">DNA damage</keyword>
<reference evidence="15 16" key="1">
    <citation type="submission" date="2015-10" db="EMBL/GenBank/DDBJ databases">
        <title>Butyribacter intestini gen. nov., sp. nov., a butyric acid-producing bacterium of the family Lachnospiraceae isolated from the human faeces.</title>
        <authorList>
            <person name="Zou Y."/>
            <person name="Xue W."/>
            <person name="Luo G."/>
            <person name="Lv M."/>
        </authorList>
    </citation>
    <scope>NUCLEOTIDE SEQUENCE [LARGE SCALE GENOMIC DNA]</scope>
    <source>
        <strain evidence="15 16">TF01-11</strain>
    </source>
</reference>
<evidence type="ECO:0000313" key="15">
    <source>
        <dbReference type="EMBL" id="KQC85640.1"/>
    </source>
</evidence>
<evidence type="ECO:0000256" key="8">
    <source>
        <dbReference type="ARBA" id="ARBA00023004"/>
    </source>
</evidence>
<feature type="domain" description="Helicase ATP-binding" evidence="14">
    <location>
        <begin position="188"/>
        <end position="472"/>
    </location>
</feature>
<keyword evidence="8" id="KW-0408">Iron</keyword>
<dbReference type="Gene3D" id="1.10.30.20">
    <property type="entry name" value="Bacterial XPD DNA helicase, FeS cluster domain"/>
    <property type="match status" value="1"/>
</dbReference>
<dbReference type="GO" id="GO:0016818">
    <property type="term" value="F:hydrolase activity, acting on acid anhydrides, in phosphorus-containing anhydrides"/>
    <property type="evidence" value="ECO:0007669"/>
    <property type="project" value="InterPro"/>
</dbReference>
<keyword evidence="12" id="KW-0413">Isomerase</keyword>
<keyword evidence="5" id="KW-0378">Hydrolase</keyword>
<dbReference type="EMBL" id="LLKB01000005">
    <property type="protein sequence ID" value="KQC85640.1"/>
    <property type="molecule type" value="Genomic_DNA"/>
</dbReference>
<dbReference type="Proteomes" id="UP000050833">
    <property type="component" value="Unassembled WGS sequence"/>
</dbReference>
<dbReference type="GO" id="GO:0051539">
    <property type="term" value="F:4 iron, 4 sulfur cluster binding"/>
    <property type="evidence" value="ECO:0007669"/>
    <property type="project" value="UniProtKB-KW"/>
</dbReference>
<protein>
    <recommendedName>
        <fullName evidence="14">Helicase ATP-binding domain-containing protein</fullName>
    </recommendedName>
</protein>
<keyword evidence="9" id="KW-0411">Iron-sulfur</keyword>
<accession>A0AAW3JTA9</accession>
<evidence type="ECO:0000256" key="11">
    <source>
        <dbReference type="ARBA" id="ARBA00023204"/>
    </source>
</evidence>
<keyword evidence="6" id="KW-0347">Helicase</keyword>
<dbReference type="SUPFAM" id="SSF52540">
    <property type="entry name" value="P-loop containing nucleoside triphosphate hydrolases"/>
    <property type="match status" value="2"/>
</dbReference>
<dbReference type="InterPro" id="IPR010614">
    <property type="entry name" value="RAD3-like_helicase_DEAD"/>
</dbReference>
<comment type="similarity">
    <text evidence="13">Belongs to the helicase family. DinG subfamily.</text>
</comment>
<dbReference type="PROSITE" id="PS51193">
    <property type="entry name" value="HELICASE_ATP_BIND_2"/>
    <property type="match status" value="1"/>
</dbReference>
<keyword evidence="10" id="KW-0238">DNA-binding</keyword>
<evidence type="ECO:0000256" key="3">
    <source>
        <dbReference type="ARBA" id="ARBA00022741"/>
    </source>
</evidence>
<name>A0AAW3JTA9_9FIRM</name>
<dbReference type="InterPro" id="IPR014013">
    <property type="entry name" value="Helic_SF1/SF2_ATP-bd_DinG/Rad3"/>
</dbReference>
<evidence type="ECO:0000313" key="16">
    <source>
        <dbReference type="Proteomes" id="UP000050833"/>
    </source>
</evidence>
<dbReference type="InterPro" id="IPR006554">
    <property type="entry name" value="Helicase-like_DEXD_c2"/>
</dbReference>
<gene>
    <name evidence="15" type="ORF">APZ18_12745</name>
</gene>
<evidence type="ECO:0000256" key="5">
    <source>
        <dbReference type="ARBA" id="ARBA00022801"/>
    </source>
</evidence>
<keyword evidence="11" id="KW-0234">DNA repair</keyword>
<evidence type="ECO:0000256" key="9">
    <source>
        <dbReference type="ARBA" id="ARBA00023014"/>
    </source>
</evidence>
<keyword evidence="16" id="KW-1185">Reference proteome</keyword>
<dbReference type="InterPro" id="IPR045028">
    <property type="entry name" value="DinG/Rad3-like"/>
</dbReference>
<proteinExistence type="inferred from homology"/>
<dbReference type="GO" id="GO:0006281">
    <property type="term" value="P:DNA repair"/>
    <property type="evidence" value="ECO:0007669"/>
    <property type="project" value="UniProtKB-KW"/>
</dbReference>
<dbReference type="InterPro" id="IPR006555">
    <property type="entry name" value="ATP-dep_Helicase_C"/>
</dbReference>
<evidence type="ECO:0000259" key="14">
    <source>
        <dbReference type="PROSITE" id="PS51193"/>
    </source>
</evidence>
<dbReference type="SMART" id="SM00488">
    <property type="entry name" value="DEXDc2"/>
    <property type="match status" value="1"/>
</dbReference>
<evidence type="ECO:0000256" key="4">
    <source>
        <dbReference type="ARBA" id="ARBA00022763"/>
    </source>
</evidence>
<dbReference type="GO" id="GO:0003677">
    <property type="term" value="F:DNA binding"/>
    <property type="evidence" value="ECO:0007669"/>
    <property type="project" value="UniProtKB-KW"/>
</dbReference>
<evidence type="ECO:0000256" key="1">
    <source>
        <dbReference type="ARBA" id="ARBA00022485"/>
    </source>
</evidence>
<dbReference type="InterPro" id="IPR042493">
    <property type="entry name" value="XPD_DNA_FeS"/>
</dbReference>
<dbReference type="Gene3D" id="3.40.50.300">
    <property type="entry name" value="P-loop containing nucleotide triphosphate hydrolases"/>
    <property type="match status" value="2"/>
</dbReference>
<dbReference type="GO" id="GO:0046872">
    <property type="term" value="F:metal ion binding"/>
    <property type="evidence" value="ECO:0007669"/>
    <property type="project" value="UniProtKB-KW"/>
</dbReference>
<evidence type="ECO:0000256" key="10">
    <source>
        <dbReference type="ARBA" id="ARBA00023125"/>
    </source>
</evidence>
<dbReference type="InterPro" id="IPR027417">
    <property type="entry name" value="P-loop_NTPase"/>
</dbReference>
<keyword evidence="2" id="KW-0479">Metal-binding</keyword>
<dbReference type="Gene3D" id="1.10.275.40">
    <property type="match status" value="1"/>
</dbReference>
<comment type="caution">
    <text evidence="15">The sequence shown here is derived from an EMBL/GenBank/DDBJ whole genome shotgun (WGS) entry which is preliminary data.</text>
</comment>
<dbReference type="SMART" id="SM00491">
    <property type="entry name" value="HELICc2"/>
    <property type="match status" value="1"/>
</dbReference>
<keyword evidence="1" id="KW-0004">4Fe-4S</keyword>
<dbReference type="InterPro" id="IPR011604">
    <property type="entry name" value="PDDEXK-like_dom_sf"/>
</dbReference>
<dbReference type="Pfam" id="PF06733">
    <property type="entry name" value="DEAD_2"/>
    <property type="match status" value="1"/>
</dbReference>